<sequence>MAAPDFIRRGESADDGGAASAKETSTRRYEWRLSLTKTNMTPGLYGEISVREREGPRNNQNKAQSSHKTKMQRKSQNARVYRPLRTEAQLLAGRPVTDKVDAIL</sequence>
<protein>
    <submittedName>
        <fullName evidence="2">Uncharacterized protein</fullName>
    </submittedName>
</protein>
<feature type="region of interest" description="Disordered" evidence="1">
    <location>
        <begin position="48"/>
        <end position="79"/>
    </location>
</feature>
<comment type="caution">
    <text evidence="2">The sequence shown here is derived from an EMBL/GenBank/DDBJ whole genome shotgun (WGS) entry which is preliminary data.</text>
</comment>
<evidence type="ECO:0000313" key="3">
    <source>
        <dbReference type="Proteomes" id="UP000299102"/>
    </source>
</evidence>
<evidence type="ECO:0000313" key="2">
    <source>
        <dbReference type="EMBL" id="GBP52609.1"/>
    </source>
</evidence>
<evidence type="ECO:0000256" key="1">
    <source>
        <dbReference type="SAM" id="MobiDB-lite"/>
    </source>
</evidence>
<feature type="region of interest" description="Disordered" evidence="1">
    <location>
        <begin position="1"/>
        <end position="26"/>
    </location>
</feature>
<keyword evidence="3" id="KW-1185">Reference proteome</keyword>
<dbReference type="AlphaFoldDB" id="A0A4C1WQJ5"/>
<feature type="compositionally biased region" description="Basic and acidic residues" evidence="1">
    <location>
        <begin position="1"/>
        <end position="12"/>
    </location>
</feature>
<organism evidence="2 3">
    <name type="scientific">Eumeta variegata</name>
    <name type="common">Bagworm moth</name>
    <name type="synonym">Eumeta japonica</name>
    <dbReference type="NCBI Taxonomy" id="151549"/>
    <lineage>
        <taxon>Eukaryota</taxon>
        <taxon>Metazoa</taxon>
        <taxon>Ecdysozoa</taxon>
        <taxon>Arthropoda</taxon>
        <taxon>Hexapoda</taxon>
        <taxon>Insecta</taxon>
        <taxon>Pterygota</taxon>
        <taxon>Neoptera</taxon>
        <taxon>Endopterygota</taxon>
        <taxon>Lepidoptera</taxon>
        <taxon>Glossata</taxon>
        <taxon>Ditrysia</taxon>
        <taxon>Tineoidea</taxon>
        <taxon>Psychidae</taxon>
        <taxon>Oiketicinae</taxon>
        <taxon>Eumeta</taxon>
    </lineage>
</organism>
<dbReference type="Proteomes" id="UP000299102">
    <property type="component" value="Unassembled WGS sequence"/>
</dbReference>
<proteinExistence type="predicted"/>
<gene>
    <name evidence="2" type="ORF">EVAR_35799_1</name>
</gene>
<reference evidence="2 3" key="1">
    <citation type="journal article" date="2019" name="Commun. Biol.">
        <title>The bagworm genome reveals a unique fibroin gene that provides high tensile strength.</title>
        <authorList>
            <person name="Kono N."/>
            <person name="Nakamura H."/>
            <person name="Ohtoshi R."/>
            <person name="Tomita M."/>
            <person name="Numata K."/>
            <person name="Arakawa K."/>
        </authorList>
    </citation>
    <scope>NUCLEOTIDE SEQUENCE [LARGE SCALE GENOMIC DNA]</scope>
</reference>
<accession>A0A4C1WQJ5</accession>
<name>A0A4C1WQJ5_EUMVA</name>
<dbReference type="EMBL" id="BGZK01000606">
    <property type="protein sequence ID" value="GBP52609.1"/>
    <property type="molecule type" value="Genomic_DNA"/>
</dbReference>